<sequence>MNPEIVEAQQNVAIQIPEQNQNKIPEQIPEQNVADSVRLKLESIPLSTTAQCSIYRVRERFRKISEFAHSPEMISIGPFHRATPSLAAMEDHKLRYAKALLSRTTPAGRNKLEECVACLENIEAEARKCYSEPISLNKKDFIEMMLIDGLFMIELFTKKASERILIERGDPIFSKIWGSSSIARDLILLENQLPMVVLESLFNVLELNKGEPGDVSLNILALRFLDPLMPRGTSLIESSLSSHQGKHILDLLSKTFLPPKVGNDEEKSWKSIPNVTELKRAGVKFVKSSTNGSFLNIKFKDGVLEIPPVIIQDQTDTLLRNFIASEQCCDGDVTCMASYAFLMDSLIDTAQDVAVLRKQGIIINYLGGDEDVASLFNKLCSEVSVANFYYSKLCDDVNTYYNTRWHGWGAAFRRDYLSSPWKFVSLVGAIILLILTFLATMFAILSYNYQIKHGNQASPPSHKS</sequence>
<feature type="transmembrane region" description="Helical" evidence="1">
    <location>
        <begin position="423"/>
        <end position="445"/>
    </location>
</feature>
<keyword evidence="3" id="KW-1185">Reference proteome</keyword>
<dbReference type="Proteomes" id="UP001177140">
    <property type="component" value="Unassembled WGS sequence"/>
</dbReference>
<evidence type="ECO:0000313" key="3">
    <source>
        <dbReference type="Proteomes" id="UP001177140"/>
    </source>
</evidence>
<name>A0AA42AWZ5_PAPNU</name>
<keyword evidence="1" id="KW-1133">Transmembrane helix</keyword>
<keyword evidence="1" id="KW-0472">Membrane</keyword>
<reference evidence="2" key="1">
    <citation type="submission" date="2022-03" db="EMBL/GenBank/DDBJ databases">
        <title>A functionally conserved STORR gene fusion in Papaver species that diverged 16.8 million years ago.</title>
        <authorList>
            <person name="Catania T."/>
        </authorList>
    </citation>
    <scope>NUCLEOTIDE SEQUENCE</scope>
    <source>
        <strain evidence="2">S-191538</strain>
    </source>
</reference>
<proteinExistence type="predicted"/>
<comment type="caution">
    <text evidence="2">The sequence shown here is derived from an EMBL/GenBank/DDBJ whole genome shotgun (WGS) entry which is preliminary data.</text>
</comment>
<accession>A0AA42AWZ5</accession>
<dbReference type="PANTHER" id="PTHR31170:SF17">
    <property type="match status" value="1"/>
</dbReference>
<dbReference type="Pfam" id="PF03140">
    <property type="entry name" value="DUF247"/>
    <property type="match status" value="1"/>
</dbReference>
<dbReference type="InterPro" id="IPR004158">
    <property type="entry name" value="DUF247_pln"/>
</dbReference>
<keyword evidence="1" id="KW-0812">Transmembrane</keyword>
<dbReference type="AlphaFoldDB" id="A0AA42AWZ5"/>
<protein>
    <submittedName>
        <fullName evidence="2">Uncharacterized protein</fullName>
    </submittedName>
</protein>
<dbReference type="EMBL" id="JAJJMA010234043">
    <property type="protein sequence ID" value="MCL7042331.1"/>
    <property type="molecule type" value="Genomic_DNA"/>
</dbReference>
<evidence type="ECO:0000256" key="1">
    <source>
        <dbReference type="SAM" id="Phobius"/>
    </source>
</evidence>
<gene>
    <name evidence="2" type="ORF">MKW94_019681</name>
</gene>
<organism evidence="2 3">
    <name type="scientific">Papaver nudicaule</name>
    <name type="common">Iceland poppy</name>
    <dbReference type="NCBI Taxonomy" id="74823"/>
    <lineage>
        <taxon>Eukaryota</taxon>
        <taxon>Viridiplantae</taxon>
        <taxon>Streptophyta</taxon>
        <taxon>Embryophyta</taxon>
        <taxon>Tracheophyta</taxon>
        <taxon>Spermatophyta</taxon>
        <taxon>Magnoliopsida</taxon>
        <taxon>Ranunculales</taxon>
        <taxon>Papaveraceae</taxon>
        <taxon>Papaveroideae</taxon>
        <taxon>Papaver</taxon>
    </lineage>
</organism>
<dbReference type="PANTHER" id="PTHR31170">
    <property type="entry name" value="BNAC04G53230D PROTEIN"/>
    <property type="match status" value="1"/>
</dbReference>
<evidence type="ECO:0000313" key="2">
    <source>
        <dbReference type="EMBL" id="MCL7042331.1"/>
    </source>
</evidence>